<evidence type="ECO:0000313" key="3">
    <source>
        <dbReference type="Proteomes" id="UP001528823"/>
    </source>
</evidence>
<evidence type="ECO:0000313" key="2">
    <source>
        <dbReference type="EMBL" id="MDE1461733.1"/>
    </source>
</evidence>
<feature type="signal peptide" evidence="1">
    <location>
        <begin position="1"/>
        <end position="22"/>
    </location>
</feature>
<keyword evidence="1" id="KW-0732">Signal</keyword>
<sequence>MKVIKLVLFTTLAILISINSYADYHTIKICSIETHTTTDQAYIKPCESWKSKSNCPNSGWITWDMNMKQGKAMYATALNGFTIGSKVNVLLTEGNCASYDVTTQITLIKEQ</sequence>
<reference evidence="2 3" key="1">
    <citation type="submission" date="2022-11" db="EMBL/GenBank/DDBJ databases">
        <title>Spartinivicinus poritis sp. nov., isolated from scleractinian coral Porites lutea.</title>
        <authorList>
            <person name="Zhang G."/>
            <person name="Cai L."/>
            <person name="Wei Q."/>
        </authorList>
    </citation>
    <scope>NUCLEOTIDE SEQUENCE [LARGE SCALE GENOMIC DNA]</scope>
    <source>
        <strain evidence="2 3">A2-2</strain>
    </source>
</reference>
<keyword evidence="3" id="KW-1185">Reference proteome</keyword>
<dbReference type="RefSeq" id="WP_274688094.1">
    <property type="nucleotide sequence ID" value="NZ_JAPMOU010000006.1"/>
</dbReference>
<protein>
    <submittedName>
        <fullName evidence="2">Uncharacterized protein</fullName>
    </submittedName>
</protein>
<organism evidence="2 3">
    <name type="scientific">Spartinivicinus poritis</name>
    <dbReference type="NCBI Taxonomy" id="2994640"/>
    <lineage>
        <taxon>Bacteria</taxon>
        <taxon>Pseudomonadati</taxon>
        <taxon>Pseudomonadota</taxon>
        <taxon>Gammaproteobacteria</taxon>
        <taxon>Oceanospirillales</taxon>
        <taxon>Zooshikellaceae</taxon>
        <taxon>Spartinivicinus</taxon>
    </lineage>
</organism>
<comment type="caution">
    <text evidence="2">The sequence shown here is derived from an EMBL/GenBank/DDBJ whole genome shotgun (WGS) entry which is preliminary data.</text>
</comment>
<proteinExistence type="predicted"/>
<accession>A0ABT5U5U5</accession>
<dbReference type="EMBL" id="JAPMOU010000006">
    <property type="protein sequence ID" value="MDE1461733.1"/>
    <property type="molecule type" value="Genomic_DNA"/>
</dbReference>
<dbReference type="Proteomes" id="UP001528823">
    <property type="component" value="Unassembled WGS sequence"/>
</dbReference>
<evidence type="ECO:0000256" key="1">
    <source>
        <dbReference type="SAM" id="SignalP"/>
    </source>
</evidence>
<name>A0ABT5U5U5_9GAMM</name>
<gene>
    <name evidence="2" type="ORF">ORQ98_07110</name>
</gene>
<feature type="chain" id="PRO_5046193367" evidence="1">
    <location>
        <begin position="23"/>
        <end position="111"/>
    </location>
</feature>